<dbReference type="InterPro" id="IPR013783">
    <property type="entry name" value="Ig-like_fold"/>
</dbReference>
<gene>
    <name evidence="2" type="ORF">PN36_23490</name>
</gene>
<name>A0A4E0QRC8_9GAMM</name>
<dbReference type="AlphaFoldDB" id="A0A4E0QRC8"/>
<keyword evidence="1" id="KW-0732">Signal</keyword>
<evidence type="ECO:0000313" key="3">
    <source>
        <dbReference type="Proteomes" id="UP000030428"/>
    </source>
</evidence>
<reference evidence="2 3" key="1">
    <citation type="journal article" date="2016" name="Front. Microbiol.">
        <title>Single-Cell (Meta-)Genomics of a Dimorphic Candidatus Thiomargarita nelsonii Reveals Genomic Plasticity.</title>
        <authorList>
            <person name="Flood B.E."/>
            <person name="Fliss P."/>
            <person name="Jones D.S."/>
            <person name="Dick G.J."/>
            <person name="Jain S."/>
            <person name="Kaster A.K."/>
            <person name="Winkel M."/>
            <person name="Mussmann M."/>
            <person name="Bailey J."/>
        </authorList>
    </citation>
    <scope>NUCLEOTIDE SEQUENCE [LARGE SCALE GENOMIC DNA]</scope>
    <source>
        <strain evidence="2">Hydrate Ridge</strain>
    </source>
</reference>
<sequence>MSNTKCRLTTMAMSIMLFGSHPLMAADCGPALHWIDSCPAGSYSVDTILDVTIKEQPCDSSGGTMHHVILQGQTQFKTDAAQTDELHEMKIEIVSRSFTGGGYLYRAGINQGLSQQSRGLVRELGDPNWARLYLNLFFEIKLPNNIMGGATLHNNDARHIQVDTDKFPPSPDYESTRRVFTPLHNASNVEVACFIESRHRTSVTPNDGIFTASVNRVVNLRWESVPDLDQKGFFVWRGQLKAGKTECVVDAENYTEVKRISKLVPLTDDLGYSYLDNQVESGNSYCYALEKVDLSGKSRFNLDEIAFVMVPH</sequence>
<feature type="chain" id="PRO_5020033914" description="Secreted protein" evidence="1">
    <location>
        <begin position="26"/>
        <end position="312"/>
    </location>
</feature>
<evidence type="ECO:0000313" key="2">
    <source>
        <dbReference type="EMBL" id="TGO02540.1"/>
    </source>
</evidence>
<accession>A0A4E0QRC8</accession>
<organism evidence="2 3">
    <name type="scientific">Candidatus Thiomargarita nelsonii</name>
    <dbReference type="NCBI Taxonomy" id="1003181"/>
    <lineage>
        <taxon>Bacteria</taxon>
        <taxon>Pseudomonadati</taxon>
        <taxon>Pseudomonadota</taxon>
        <taxon>Gammaproteobacteria</taxon>
        <taxon>Thiotrichales</taxon>
        <taxon>Thiotrichaceae</taxon>
        <taxon>Thiomargarita</taxon>
    </lineage>
</organism>
<comment type="caution">
    <text evidence="2">The sequence shown here is derived from an EMBL/GenBank/DDBJ whole genome shotgun (WGS) entry which is preliminary data.</text>
</comment>
<evidence type="ECO:0000256" key="1">
    <source>
        <dbReference type="SAM" id="SignalP"/>
    </source>
</evidence>
<feature type="signal peptide" evidence="1">
    <location>
        <begin position="1"/>
        <end position="25"/>
    </location>
</feature>
<proteinExistence type="predicted"/>
<protein>
    <recommendedName>
        <fullName evidence="4">Secreted protein</fullName>
    </recommendedName>
</protein>
<dbReference type="EMBL" id="JSZA02000115">
    <property type="protein sequence ID" value="TGO02540.1"/>
    <property type="molecule type" value="Genomic_DNA"/>
</dbReference>
<evidence type="ECO:0008006" key="4">
    <source>
        <dbReference type="Google" id="ProtNLM"/>
    </source>
</evidence>
<dbReference type="Proteomes" id="UP000030428">
    <property type="component" value="Unassembled WGS sequence"/>
</dbReference>
<keyword evidence="3" id="KW-1185">Reference proteome</keyword>
<dbReference type="Gene3D" id="2.60.40.10">
    <property type="entry name" value="Immunoglobulins"/>
    <property type="match status" value="1"/>
</dbReference>